<keyword evidence="4" id="KW-0547">Nucleotide-binding</keyword>
<dbReference type="Pfam" id="PF03989">
    <property type="entry name" value="DNA_gyraseA_C"/>
    <property type="match status" value="6"/>
</dbReference>
<dbReference type="PANTHER" id="PTHR43493">
    <property type="entry name" value="DNA GYRASE/TOPOISOMERASE SUBUNIT A"/>
    <property type="match status" value="1"/>
</dbReference>
<dbReference type="NCBIfam" id="NF004044">
    <property type="entry name" value="PRK05561.1"/>
    <property type="match status" value="1"/>
</dbReference>
<protein>
    <recommendedName>
        <fullName evidence="3">DNA topoisomerase (ATP-hydrolyzing)</fullName>
        <ecNumber evidence="3">5.6.2.2</ecNumber>
    </recommendedName>
</protein>
<evidence type="ECO:0000256" key="11">
    <source>
        <dbReference type="SAM" id="Coils"/>
    </source>
</evidence>
<keyword evidence="7 10" id="KW-0238">DNA-binding</keyword>
<comment type="caution">
    <text evidence="14">The sequence shown here is derived from an EMBL/GenBank/DDBJ whole genome shotgun (WGS) entry which is preliminary data.</text>
</comment>
<dbReference type="EMBL" id="VMGL01000032">
    <property type="protein sequence ID" value="TSC96622.1"/>
    <property type="molecule type" value="Genomic_DNA"/>
</dbReference>
<dbReference type="NCBIfam" id="NF004043">
    <property type="entry name" value="PRK05560.1"/>
    <property type="match status" value="1"/>
</dbReference>
<dbReference type="Gene3D" id="2.120.10.90">
    <property type="entry name" value="DNA gyrase/topoisomerase IV, subunit A, C-terminal"/>
    <property type="match status" value="1"/>
</dbReference>
<dbReference type="InterPro" id="IPR013758">
    <property type="entry name" value="Topo_IIA_A/C_ab"/>
</dbReference>
<comment type="catalytic activity">
    <reaction evidence="1 10">
        <text>ATP-dependent breakage, passage and rejoining of double-stranded DNA.</text>
        <dbReference type="EC" id="5.6.2.2"/>
    </reaction>
</comment>
<evidence type="ECO:0000256" key="7">
    <source>
        <dbReference type="ARBA" id="ARBA00023125"/>
    </source>
</evidence>
<dbReference type="AlphaFoldDB" id="A0A554LUS0"/>
<feature type="domain" description="Topo IIA-type catalytic" evidence="13">
    <location>
        <begin position="47"/>
        <end position="513"/>
    </location>
</feature>
<dbReference type="Proteomes" id="UP000318711">
    <property type="component" value="Unassembled WGS sequence"/>
</dbReference>
<feature type="region of interest" description="Disordered" evidence="12">
    <location>
        <begin position="837"/>
        <end position="918"/>
    </location>
</feature>
<dbReference type="Gene3D" id="3.90.199.10">
    <property type="entry name" value="Topoisomerase II, domain 5"/>
    <property type="match status" value="1"/>
</dbReference>
<sequence length="918" mass="102057">MKDEEQLNNHQPAVDNQYGTIKPRTIEDEMRQSYLDYAMSVIVSRALPDVRDGLKPVHRRIIYAMGTLGLTAAAKYRKSATVVGEVLGKYHPHGDIPVYDSLVRMAQDFSMRYRLVDGQGNFGSVDGDAPAAMRYTEAKLTKLAEELLVDIDKETVDFVANYDETREEPTVLPSRLPGLLLNGTTGIAVGMATSIPPHNLREVCQAAIALIDEPNITIDNLLEYVQGPDFPTGGNIYNWSEIKAAYHSGRGRILVRGTANIEENKNGFKIVISEIPYMVNKADLVAKIAELVKDKKIDGVSDLRDESDREAGVRIVLDLKSVSHPQKILNRLYELTNLQSVFHMNLLALVDGLEPRVLNLKEALEEFLRHRQIVVRRRTKFELRQAEERCHILEGLKKALDHIDAVIETIKKSADRPAANAALMEKFELTEKQSQAILEMRLAQLAALEQQKIEDELKEKQELILRLKEILGDEKEILRIIKQELEELIRLYGDERKTKVFRQTIGKFSDEDLIPNEQVFVVLTKDNYIKRVAINTYRSQGRGGRGVVGMATKETDTVEQMLTAMTHDEILFFTDAGRVFNCRVYDLPQSSRQAKGSAIVNVLQISGEEKVTAMIGLDKNLNYDGKYFLMATANGVVKKTAIEEYRNIRKSGIFAINLKNNDKLRWVLVTDGKGKLIVVSREGMSIYFNETDARPVGRTAAGVRGIRLRQGDNVIAADVIGQDEEGEASLLTILENGFGKRTEIKLFKVQLRGGIGIRASRVSNKTGRVVDAMVVYGNDGDMVLMSQKGQVIRMPLKQIKKLGRDTQGVTLMRLKKNDKVASMALFKSDGGEVATVASTVSTESEPSAASVASVKDNEGSESTNEPNEPNETNETNKTNKTNKTDATVSTASAKNSKAAPSTTSTPSTSPTEPNYWGN</sequence>
<keyword evidence="6 10" id="KW-0799">Topoisomerase</keyword>
<evidence type="ECO:0000256" key="10">
    <source>
        <dbReference type="PROSITE-ProRule" id="PRU01384"/>
    </source>
</evidence>
<gene>
    <name evidence="14" type="ORF">CEN88_303</name>
</gene>
<evidence type="ECO:0000313" key="14">
    <source>
        <dbReference type="EMBL" id="TSC96622.1"/>
    </source>
</evidence>
<dbReference type="GO" id="GO:0005524">
    <property type="term" value="F:ATP binding"/>
    <property type="evidence" value="ECO:0007669"/>
    <property type="project" value="UniProtKB-KW"/>
</dbReference>
<evidence type="ECO:0000259" key="13">
    <source>
        <dbReference type="PROSITE" id="PS52040"/>
    </source>
</evidence>
<feature type="coiled-coil region" evidence="11">
    <location>
        <begin position="443"/>
        <end position="470"/>
    </location>
</feature>
<dbReference type="Gene3D" id="3.30.1360.40">
    <property type="match status" value="1"/>
</dbReference>
<comment type="similarity">
    <text evidence="2">Belongs to the type II topoisomerase GyrA/ParC subunit family.</text>
</comment>
<evidence type="ECO:0000256" key="5">
    <source>
        <dbReference type="ARBA" id="ARBA00022840"/>
    </source>
</evidence>
<keyword evidence="11" id="KW-0175">Coiled coil</keyword>
<dbReference type="GO" id="GO:0005694">
    <property type="term" value="C:chromosome"/>
    <property type="evidence" value="ECO:0007669"/>
    <property type="project" value="InterPro"/>
</dbReference>
<dbReference type="NCBIfam" id="TIGR01063">
    <property type="entry name" value="gyrA"/>
    <property type="match status" value="1"/>
</dbReference>
<keyword evidence="5" id="KW-0067">ATP-binding</keyword>
<dbReference type="PROSITE" id="PS52040">
    <property type="entry name" value="TOPO_IIA"/>
    <property type="match status" value="1"/>
</dbReference>
<dbReference type="CDD" id="cd00187">
    <property type="entry name" value="TOP4c"/>
    <property type="match status" value="1"/>
</dbReference>
<dbReference type="PANTHER" id="PTHR43493:SF5">
    <property type="entry name" value="DNA GYRASE SUBUNIT A, CHLOROPLASTIC_MITOCHONDRIAL"/>
    <property type="match status" value="1"/>
</dbReference>
<evidence type="ECO:0000256" key="2">
    <source>
        <dbReference type="ARBA" id="ARBA00008263"/>
    </source>
</evidence>
<dbReference type="GO" id="GO:0034335">
    <property type="term" value="F:DNA negative supercoiling activity"/>
    <property type="evidence" value="ECO:0007669"/>
    <property type="project" value="UniProtKB-ARBA"/>
</dbReference>
<evidence type="ECO:0000256" key="8">
    <source>
        <dbReference type="ARBA" id="ARBA00023235"/>
    </source>
</evidence>
<evidence type="ECO:0000256" key="9">
    <source>
        <dbReference type="ARBA" id="ARBA00063644"/>
    </source>
</evidence>
<dbReference type="HAMAP" id="MF_01897">
    <property type="entry name" value="GyrA"/>
    <property type="match status" value="1"/>
</dbReference>
<dbReference type="Gene3D" id="1.10.268.10">
    <property type="entry name" value="Topoisomerase, domain 3"/>
    <property type="match status" value="1"/>
</dbReference>
<feature type="region of interest" description="Disordered" evidence="12">
    <location>
        <begin position="1"/>
        <end position="20"/>
    </location>
</feature>
<dbReference type="GO" id="GO:0006265">
    <property type="term" value="P:DNA topological change"/>
    <property type="evidence" value="ECO:0007669"/>
    <property type="project" value="UniProtKB-UniRule"/>
</dbReference>
<dbReference type="InterPro" id="IPR002205">
    <property type="entry name" value="Topo_IIA_dom_A"/>
</dbReference>
<dbReference type="SMART" id="SM00434">
    <property type="entry name" value="TOP4c"/>
    <property type="match status" value="1"/>
</dbReference>
<dbReference type="GO" id="GO:0003677">
    <property type="term" value="F:DNA binding"/>
    <property type="evidence" value="ECO:0007669"/>
    <property type="project" value="UniProtKB-UniRule"/>
</dbReference>
<dbReference type="GO" id="GO:0009330">
    <property type="term" value="C:DNA topoisomerase type II (double strand cut, ATP-hydrolyzing) complex"/>
    <property type="evidence" value="ECO:0007669"/>
    <property type="project" value="TreeGrafter"/>
</dbReference>
<evidence type="ECO:0000256" key="4">
    <source>
        <dbReference type="ARBA" id="ARBA00022741"/>
    </source>
</evidence>
<feature type="compositionally biased region" description="Low complexity" evidence="12">
    <location>
        <begin position="837"/>
        <end position="911"/>
    </location>
</feature>
<dbReference type="FunFam" id="3.30.1360.40:FF:000002">
    <property type="entry name" value="DNA gyrase subunit A"/>
    <property type="match status" value="1"/>
</dbReference>
<dbReference type="InterPro" id="IPR013757">
    <property type="entry name" value="Topo_IIA_A_a_sf"/>
</dbReference>
<evidence type="ECO:0000256" key="3">
    <source>
        <dbReference type="ARBA" id="ARBA00012895"/>
    </source>
</evidence>
<dbReference type="EC" id="5.6.2.2" evidence="3"/>
<accession>A0A554LUS0</accession>
<dbReference type="GO" id="GO:0005737">
    <property type="term" value="C:cytoplasm"/>
    <property type="evidence" value="ECO:0007669"/>
    <property type="project" value="TreeGrafter"/>
</dbReference>
<dbReference type="FunFam" id="3.90.199.10:FF:000001">
    <property type="entry name" value="DNA gyrase subunit A"/>
    <property type="match status" value="1"/>
</dbReference>
<organism evidence="14 15">
    <name type="scientific">Candidatus Berkelbacteria bacterium Licking1014_2</name>
    <dbReference type="NCBI Taxonomy" id="2017146"/>
    <lineage>
        <taxon>Bacteria</taxon>
        <taxon>Candidatus Berkelbacteria</taxon>
    </lineage>
</organism>
<dbReference type="Pfam" id="PF00521">
    <property type="entry name" value="DNA_topoisoIV"/>
    <property type="match status" value="1"/>
</dbReference>
<dbReference type="InterPro" id="IPR050220">
    <property type="entry name" value="Type_II_DNA_Topoisomerases"/>
</dbReference>
<dbReference type="InterPro" id="IPR006691">
    <property type="entry name" value="GyrA/parC_rep"/>
</dbReference>
<dbReference type="FunFam" id="1.10.268.10:FF:000001">
    <property type="entry name" value="DNA gyrase subunit A"/>
    <property type="match status" value="1"/>
</dbReference>
<evidence type="ECO:0000256" key="12">
    <source>
        <dbReference type="SAM" id="MobiDB-lite"/>
    </source>
</evidence>
<dbReference type="InterPro" id="IPR013760">
    <property type="entry name" value="Topo_IIA-like_dom_sf"/>
</dbReference>
<comment type="subunit">
    <text evidence="9">Heterotetramer composed of ParC and ParE.</text>
</comment>
<name>A0A554LUS0_9BACT</name>
<dbReference type="InterPro" id="IPR035516">
    <property type="entry name" value="Gyrase/topoIV_suA_C"/>
</dbReference>
<dbReference type="FunFam" id="2.120.10.90:FF:000005">
    <property type="entry name" value="DNA topoisomerase 4 subunit A"/>
    <property type="match status" value="1"/>
</dbReference>
<dbReference type="SUPFAM" id="SSF56719">
    <property type="entry name" value="Type II DNA topoisomerase"/>
    <property type="match status" value="1"/>
</dbReference>
<proteinExistence type="inferred from homology"/>
<evidence type="ECO:0000256" key="1">
    <source>
        <dbReference type="ARBA" id="ARBA00000185"/>
    </source>
</evidence>
<feature type="active site" description="O-(5'-phospho-DNA)-tyrosine intermediate" evidence="10">
    <location>
        <position position="135"/>
    </location>
</feature>
<dbReference type="InterPro" id="IPR005743">
    <property type="entry name" value="GyrA"/>
</dbReference>
<evidence type="ECO:0000313" key="15">
    <source>
        <dbReference type="Proteomes" id="UP000318711"/>
    </source>
</evidence>
<evidence type="ECO:0000256" key="6">
    <source>
        <dbReference type="ARBA" id="ARBA00023029"/>
    </source>
</evidence>
<feature type="non-terminal residue" evidence="14">
    <location>
        <position position="918"/>
    </location>
</feature>
<keyword evidence="8 10" id="KW-0413">Isomerase</keyword>
<reference evidence="14 15" key="1">
    <citation type="submission" date="2017-07" db="EMBL/GenBank/DDBJ databases">
        <title>Mechanisms for carbon and nitrogen cycling indicate functional differentiation within the Candidate Phyla Radiation.</title>
        <authorList>
            <person name="Danczak R.E."/>
            <person name="Johnston M.D."/>
            <person name="Kenah C."/>
            <person name="Slattery M."/>
            <person name="Wrighton K.C."/>
            <person name="Wilkins M.J."/>
        </authorList>
    </citation>
    <scope>NUCLEOTIDE SEQUENCE [LARGE SCALE GENOMIC DNA]</scope>
    <source>
        <strain evidence="14">Licking1014_2</strain>
    </source>
</reference>
<dbReference type="SUPFAM" id="SSF101904">
    <property type="entry name" value="GyrA/ParC C-terminal domain-like"/>
    <property type="match status" value="1"/>
</dbReference>